<accession>A0AA42SSS2</accession>
<dbReference type="RefSeq" id="WP_280053956.1">
    <property type="nucleotide sequence ID" value="NZ_JAOBYN010000008.1"/>
</dbReference>
<dbReference type="AlphaFoldDB" id="A0AA42SSS2"/>
<gene>
    <name evidence="1" type="ORF">N5C05_11085</name>
</gene>
<reference evidence="1" key="1">
    <citation type="submission" date="2022-09" db="EMBL/GenBank/DDBJ databases">
        <title>Intensive care unit water sources are persistently colonized with multi-drug resistant bacteria and are the site of extensive horizontal gene transfer of antibiotic resistance genes.</title>
        <authorList>
            <person name="Diorio-Toth L."/>
        </authorList>
    </citation>
    <scope>NUCLEOTIDE SEQUENCE</scope>
    <source>
        <strain evidence="1">GD03990</strain>
    </source>
</reference>
<organism evidence="1 2">
    <name type="scientific">Aquipseudomonas alcaligenes</name>
    <name type="common">Pseudomonas alcaligenes</name>
    <dbReference type="NCBI Taxonomy" id="43263"/>
    <lineage>
        <taxon>Bacteria</taxon>
        <taxon>Pseudomonadati</taxon>
        <taxon>Pseudomonadota</taxon>
        <taxon>Gammaproteobacteria</taxon>
        <taxon>Pseudomonadales</taxon>
        <taxon>Pseudomonadaceae</taxon>
        <taxon>Aquipseudomonas</taxon>
    </lineage>
</organism>
<dbReference type="EMBL" id="JAOBYN010000008">
    <property type="protein sequence ID" value="MDH1055303.1"/>
    <property type="molecule type" value="Genomic_DNA"/>
</dbReference>
<proteinExistence type="predicted"/>
<evidence type="ECO:0000313" key="2">
    <source>
        <dbReference type="Proteomes" id="UP001158730"/>
    </source>
</evidence>
<comment type="caution">
    <text evidence="1">The sequence shown here is derived from an EMBL/GenBank/DDBJ whole genome shotgun (WGS) entry which is preliminary data.</text>
</comment>
<name>A0AA42SSS2_AQUAC</name>
<evidence type="ECO:0000313" key="1">
    <source>
        <dbReference type="EMBL" id="MDH1055303.1"/>
    </source>
</evidence>
<protein>
    <submittedName>
        <fullName evidence="1">Uncharacterized protein</fullName>
    </submittedName>
</protein>
<dbReference type="Proteomes" id="UP001158730">
    <property type="component" value="Unassembled WGS sequence"/>
</dbReference>
<sequence length="107" mass="11332">MAGFGELVDDLDTLVMKSLSDGAATYRPPQIGAGEKKGIPVIIDRNLEVAGAGEVFQTSLVGVTWRCACLKSVEAGGVFLFGSERLLVQRVIADDGDWMTAACMVQP</sequence>